<dbReference type="EMBL" id="JAJAPW010000005">
    <property type="protein sequence ID" value="MCB4799722.1"/>
    <property type="molecule type" value="Genomic_DNA"/>
</dbReference>
<dbReference type="Pfam" id="PF25221">
    <property type="entry name" value="5TMH_Lnb"/>
    <property type="match status" value="1"/>
</dbReference>
<gene>
    <name evidence="4" type="ORF">LG649_12780</name>
</gene>
<organism evidence="4 5">
    <name type="scientific">Neotamlana laminarinivorans</name>
    <dbReference type="NCBI Taxonomy" id="2883124"/>
    <lineage>
        <taxon>Bacteria</taxon>
        <taxon>Pseudomonadati</taxon>
        <taxon>Bacteroidota</taxon>
        <taxon>Flavobacteriia</taxon>
        <taxon>Flavobacteriales</taxon>
        <taxon>Flavobacteriaceae</taxon>
        <taxon>Neotamlana</taxon>
    </lineage>
</organism>
<proteinExistence type="predicted"/>
<dbReference type="InterPro" id="IPR025178">
    <property type="entry name" value="Lnb_N"/>
</dbReference>
<feature type="transmembrane region" description="Helical" evidence="1">
    <location>
        <begin position="344"/>
        <end position="362"/>
    </location>
</feature>
<feature type="transmembrane region" description="Helical" evidence="1">
    <location>
        <begin position="316"/>
        <end position="332"/>
    </location>
</feature>
<feature type="transmembrane region" description="Helical" evidence="1">
    <location>
        <begin position="368"/>
        <end position="387"/>
    </location>
</feature>
<evidence type="ECO:0000256" key="1">
    <source>
        <dbReference type="SAM" id="Phobius"/>
    </source>
</evidence>
<name>A0A9X1L4U5_9FLAO</name>
<dbReference type="RefSeq" id="WP_226544209.1">
    <property type="nucleotide sequence ID" value="NZ_JAJAPW010000005.1"/>
</dbReference>
<keyword evidence="1" id="KW-1133">Transmembrane helix</keyword>
<feature type="domain" description="Lnb N-terminal periplasmic" evidence="2">
    <location>
        <begin position="26"/>
        <end position="166"/>
    </location>
</feature>
<evidence type="ECO:0000313" key="5">
    <source>
        <dbReference type="Proteomes" id="UP001139199"/>
    </source>
</evidence>
<feature type="domain" description="Lnb-like transmembrane" evidence="3">
    <location>
        <begin position="251"/>
        <end position="389"/>
    </location>
</feature>
<dbReference type="InterPro" id="IPR057436">
    <property type="entry name" value="5TMH_Lnb"/>
</dbReference>
<evidence type="ECO:0000259" key="2">
    <source>
        <dbReference type="Pfam" id="PF13387"/>
    </source>
</evidence>
<accession>A0A9X1L4U5</accession>
<dbReference type="AlphaFoldDB" id="A0A9X1L4U5"/>
<comment type="caution">
    <text evidence="4">The sequence shown here is derived from an EMBL/GenBank/DDBJ whole genome shotgun (WGS) entry which is preliminary data.</text>
</comment>
<evidence type="ECO:0000313" key="4">
    <source>
        <dbReference type="EMBL" id="MCB4799722.1"/>
    </source>
</evidence>
<reference evidence="4" key="1">
    <citation type="submission" date="2021-10" db="EMBL/GenBank/DDBJ databases">
        <title>Tamlana sargassums sp. nov., and Tamlana laminarinivorans sp. nov., two new bacteria isolated from the brown alga.</title>
        <authorList>
            <person name="Li J."/>
        </authorList>
    </citation>
    <scope>NUCLEOTIDE SEQUENCE</scope>
    <source>
        <strain evidence="4">PT2-4</strain>
    </source>
</reference>
<keyword evidence="1" id="KW-0812">Transmembrane</keyword>
<feature type="transmembrane region" description="Helical" evidence="1">
    <location>
        <begin position="252"/>
        <end position="271"/>
    </location>
</feature>
<evidence type="ECO:0000259" key="3">
    <source>
        <dbReference type="Pfam" id="PF25221"/>
    </source>
</evidence>
<sequence>MKKLLLLFFILFASEIIFSQNITLSNKAEVSILTVGPGDNLSDAFGHSAFRIKDPVNRLDVVYGYGEYDFDTPFFYLKFAQGKLNYLISKTKFNRFYLVYRDYYNRSLKEQVLNLKQNQKQDLYNFLVINYKPENRAYLYDFFFDNCATRIKDVAQKATHNAIDFNTPKNYTEASFRDLIQNNLNWNTWGSVGIDMALGAVIDQKATPEEQMFLPENIYRFFESASINNGKPLVKKSTTLFKRKETKTANNILLSPISILSTIAFVILILTYKNFKNHQQSKWLDIILFSITGLAGIIMILLWFATDHSATKTNYNILWAFPLNIFVIWQLIKVKPAKWFVNYIKFLIIMLCLLTLHWVIGIQIFSKALLPLLVALFIRWIFLVNHYSKKS</sequence>
<feature type="transmembrane region" description="Helical" evidence="1">
    <location>
        <begin position="283"/>
        <end position="304"/>
    </location>
</feature>
<dbReference type="Pfam" id="PF13387">
    <property type="entry name" value="Lnb_N"/>
    <property type="match status" value="1"/>
</dbReference>
<dbReference type="Proteomes" id="UP001139199">
    <property type="component" value="Unassembled WGS sequence"/>
</dbReference>
<protein>
    <submittedName>
        <fullName evidence="4">DUF4105 domain-containing protein</fullName>
    </submittedName>
</protein>
<keyword evidence="5" id="KW-1185">Reference proteome</keyword>
<keyword evidence="1" id="KW-0472">Membrane</keyword>